<dbReference type="AlphaFoldDB" id="A0A1C7NBJ4"/>
<evidence type="ECO:0000313" key="2">
    <source>
        <dbReference type="Proteomes" id="UP000093000"/>
    </source>
</evidence>
<dbReference type="EMBL" id="LUGH01000296">
    <property type="protein sequence ID" value="OBZ86477.1"/>
    <property type="molecule type" value="Genomic_DNA"/>
</dbReference>
<dbReference type="InParanoid" id="A0A1C7NBJ4"/>
<dbReference type="Proteomes" id="UP000093000">
    <property type="component" value="Unassembled WGS sequence"/>
</dbReference>
<protein>
    <submittedName>
        <fullName evidence="1">Uncharacterized protein</fullName>
    </submittedName>
</protein>
<reference evidence="1 2" key="1">
    <citation type="submission" date="2016-03" db="EMBL/GenBank/DDBJ databases">
        <title>Choanephora cucurbitarum.</title>
        <authorList>
            <person name="Min B."/>
            <person name="Park H."/>
            <person name="Park J.-H."/>
            <person name="Shin H.-D."/>
            <person name="Choi I.-G."/>
        </authorList>
    </citation>
    <scope>NUCLEOTIDE SEQUENCE [LARGE SCALE GENOMIC DNA]</scope>
    <source>
        <strain evidence="1 2">KUS-F28377</strain>
    </source>
</reference>
<proteinExistence type="predicted"/>
<accession>A0A1C7NBJ4</accession>
<gene>
    <name evidence="1" type="ORF">A0J61_05473</name>
</gene>
<name>A0A1C7NBJ4_9FUNG</name>
<organism evidence="1 2">
    <name type="scientific">Choanephora cucurbitarum</name>
    <dbReference type="NCBI Taxonomy" id="101091"/>
    <lineage>
        <taxon>Eukaryota</taxon>
        <taxon>Fungi</taxon>
        <taxon>Fungi incertae sedis</taxon>
        <taxon>Mucoromycota</taxon>
        <taxon>Mucoromycotina</taxon>
        <taxon>Mucoromycetes</taxon>
        <taxon>Mucorales</taxon>
        <taxon>Mucorineae</taxon>
        <taxon>Choanephoraceae</taxon>
        <taxon>Choanephoroideae</taxon>
        <taxon>Choanephora</taxon>
    </lineage>
</organism>
<sequence>MQLAGIGMRSIEFVLFGNNSNVHCIGKSTLNKAWDDNKRDTGFYLTMVPPRTSDAVGETQNLILENKIAPVRQWL</sequence>
<evidence type="ECO:0000313" key="1">
    <source>
        <dbReference type="EMBL" id="OBZ86477.1"/>
    </source>
</evidence>
<keyword evidence="2" id="KW-1185">Reference proteome</keyword>
<comment type="caution">
    <text evidence="1">The sequence shown here is derived from an EMBL/GenBank/DDBJ whole genome shotgun (WGS) entry which is preliminary data.</text>
</comment>